<evidence type="ECO:0000313" key="3">
    <source>
        <dbReference type="Proteomes" id="UP001221142"/>
    </source>
</evidence>
<organism evidence="2 3">
    <name type="scientific">Roridomyces roridus</name>
    <dbReference type="NCBI Taxonomy" id="1738132"/>
    <lineage>
        <taxon>Eukaryota</taxon>
        <taxon>Fungi</taxon>
        <taxon>Dikarya</taxon>
        <taxon>Basidiomycota</taxon>
        <taxon>Agaricomycotina</taxon>
        <taxon>Agaricomycetes</taxon>
        <taxon>Agaricomycetidae</taxon>
        <taxon>Agaricales</taxon>
        <taxon>Marasmiineae</taxon>
        <taxon>Mycenaceae</taxon>
        <taxon>Roridomyces</taxon>
    </lineage>
</organism>
<evidence type="ECO:0000313" key="2">
    <source>
        <dbReference type="EMBL" id="KAJ7625658.1"/>
    </source>
</evidence>
<dbReference type="InterPro" id="IPR036291">
    <property type="entry name" value="NAD(P)-bd_dom_sf"/>
</dbReference>
<reference evidence="2" key="1">
    <citation type="submission" date="2023-03" db="EMBL/GenBank/DDBJ databases">
        <title>Massive genome expansion in bonnet fungi (Mycena s.s.) driven by repeated elements and novel gene families across ecological guilds.</title>
        <authorList>
            <consortium name="Lawrence Berkeley National Laboratory"/>
            <person name="Harder C.B."/>
            <person name="Miyauchi S."/>
            <person name="Viragh M."/>
            <person name="Kuo A."/>
            <person name="Thoen E."/>
            <person name="Andreopoulos B."/>
            <person name="Lu D."/>
            <person name="Skrede I."/>
            <person name="Drula E."/>
            <person name="Henrissat B."/>
            <person name="Morin E."/>
            <person name="Kohler A."/>
            <person name="Barry K."/>
            <person name="LaButti K."/>
            <person name="Morin E."/>
            <person name="Salamov A."/>
            <person name="Lipzen A."/>
            <person name="Mereny Z."/>
            <person name="Hegedus B."/>
            <person name="Baldrian P."/>
            <person name="Stursova M."/>
            <person name="Weitz H."/>
            <person name="Taylor A."/>
            <person name="Grigoriev I.V."/>
            <person name="Nagy L.G."/>
            <person name="Martin F."/>
            <person name="Kauserud H."/>
        </authorList>
    </citation>
    <scope>NUCLEOTIDE SEQUENCE</scope>
    <source>
        <strain evidence="2">9284</strain>
    </source>
</reference>
<dbReference type="InterPro" id="IPR002347">
    <property type="entry name" value="SDR_fam"/>
</dbReference>
<dbReference type="Gene3D" id="3.40.50.720">
    <property type="entry name" value="NAD(P)-binding Rossmann-like Domain"/>
    <property type="match status" value="1"/>
</dbReference>
<accession>A0AAD7BMM6</accession>
<dbReference type="SUPFAM" id="SSF51735">
    <property type="entry name" value="NAD(P)-binding Rossmann-fold domains"/>
    <property type="match status" value="1"/>
</dbReference>
<protein>
    <recommendedName>
        <fullName evidence="4">NAD(P)-binding protein</fullName>
    </recommendedName>
</protein>
<gene>
    <name evidence="2" type="ORF">FB45DRAFT_70295</name>
</gene>
<dbReference type="AlphaFoldDB" id="A0AAD7BMM6"/>
<evidence type="ECO:0008006" key="4">
    <source>
        <dbReference type="Google" id="ProtNLM"/>
    </source>
</evidence>
<keyword evidence="1" id="KW-0560">Oxidoreductase</keyword>
<dbReference type="PANTHER" id="PTHR43157:SF31">
    <property type="entry name" value="PHOSPHATIDYLINOSITOL-GLYCAN BIOSYNTHESIS CLASS F PROTEIN"/>
    <property type="match status" value="1"/>
</dbReference>
<sequence>MGHTGSSLRFLFFTFLPDQFLSNLPEIDRNLTGRTFLITGSNTGLGLAAAIHLARLKASHLILGVRDLEKGAKAKEQIIALTEYTGTIDVWELDMSKFESVKRFAEQAKTLGRLDGAILNAGIPTPQRWEVTSDGWEKLLQVNGIATGLLGVLLLPLLQTTTKLPPPHPDASQMLPHMTITGSAAMFLHKFPEKHAPNVLKALNDISVSPRRDRYPVTKLFNLFIARAISKLPQAQGVVVNCVDPGMCKSDFGRDRKLGPVAAWIYKTVCWTTAKGAINMVWAVLRPTAPGAFVTSCEVRQPPKWACSKDGFEVQQKVWDEMVEVWRGVSPEVDDIVKV</sequence>
<evidence type="ECO:0000256" key="1">
    <source>
        <dbReference type="ARBA" id="ARBA00023002"/>
    </source>
</evidence>
<dbReference type="Proteomes" id="UP001221142">
    <property type="component" value="Unassembled WGS sequence"/>
</dbReference>
<dbReference type="PRINTS" id="PR00081">
    <property type="entry name" value="GDHRDH"/>
</dbReference>
<name>A0AAD7BMM6_9AGAR</name>
<proteinExistence type="predicted"/>
<comment type="caution">
    <text evidence="2">The sequence shown here is derived from an EMBL/GenBank/DDBJ whole genome shotgun (WGS) entry which is preliminary data.</text>
</comment>
<dbReference type="Pfam" id="PF00106">
    <property type="entry name" value="adh_short"/>
    <property type="match status" value="1"/>
</dbReference>
<dbReference type="GO" id="GO:0016491">
    <property type="term" value="F:oxidoreductase activity"/>
    <property type="evidence" value="ECO:0007669"/>
    <property type="project" value="UniProtKB-KW"/>
</dbReference>
<dbReference type="EMBL" id="JARKIF010000012">
    <property type="protein sequence ID" value="KAJ7625658.1"/>
    <property type="molecule type" value="Genomic_DNA"/>
</dbReference>
<keyword evidence="3" id="KW-1185">Reference proteome</keyword>
<dbReference type="PANTHER" id="PTHR43157">
    <property type="entry name" value="PHOSPHATIDYLINOSITOL-GLYCAN BIOSYNTHESIS CLASS F PROTEIN-RELATED"/>
    <property type="match status" value="1"/>
</dbReference>